<dbReference type="Gene3D" id="3.40.50.720">
    <property type="entry name" value="NAD(P)-binding Rossmann-like Domain"/>
    <property type="match status" value="2"/>
</dbReference>
<keyword evidence="1" id="KW-0560">Oxidoreductase</keyword>
<dbReference type="InParanoid" id="A0A6L2PDZ9"/>
<accession>A0A6L2PDZ9</accession>
<keyword evidence="5" id="KW-1185">Reference proteome</keyword>
<dbReference type="InterPro" id="IPR006140">
    <property type="entry name" value="D-isomer_DH_NAD-bd"/>
</dbReference>
<organism evidence="4 5">
    <name type="scientific">Coptotermes formosanus</name>
    <name type="common">Formosan subterranean termite</name>
    <dbReference type="NCBI Taxonomy" id="36987"/>
    <lineage>
        <taxon>Eukaryota</taxon>
        <taxon>Metazoa</taxon>
        <taxon>Ecdysozoa</taxon>
        <taxon>Arthropoda</taxon>
        <taxon>Hexapoda</taxon>
        <taxon>Insecta</taxon>
        <taxon>Pterygota</taxon>
        <taxon>Neoptera</taxon>
        <taxon>Polyneoptera</taxon>
        <taxon>Dictyoptera</taxon>
        <taxon>Blattodea</taxon>
        <taxon>Blattoidea</taxon>
        <taxon>Termitoidae</taxon>
        <taxon>Rhinotermitidae</taxon>
        <taxon>Coptotermes</taxon>
    </lineage>
</organism>
<keyword evidence="2" id="KW-0520">NAD</keyword>
<dbReference type="GO" id="GO:0051287">
    <property type="term" value="F:NAD binding"/>
    <property type="evidence" value="ECO:0007669"/>
    <property type="project" value="InterPro"/>
</dbReference>
<evidence type="ECO:0000313" key="5">
    <source>
        <dbReference type="Proteomes" id="UP000502823"/>
    </source>
</evidence>
<evidence type="ECO:0000313" key="4">
    <source>
        <dbReference type="EMBL" id="GFG30711.1"/>
    </source>
</evidence>
<dbReference type="GO" id="GO:0016491">
    <property type="term" value="F:oxidoreductase activity"/>
    <property type="evidence" value="ECO:0007669"/>
    <property type="project" value="UniProtKB-KW"/>
</dbReference>
<protein>
    <recommendedName>
        <fullName evidence="3">D-isomer specific 2-hydroxyacid dehydrogenase NAD-binding domain-containing protein</fullName>
    </recommendedName>
</protein>
<dbReference type="FunFam" id="3.40.50.720:FF:000363">
    <property type="entry name" value="D-isomer specific 2-hydroxyacid dehydrogenase"/>
    <property type="match status" value="1"/>
</dbReference>
<dbReference type="CDD" id="cd05300">
    <property type="entry name" value="2-Hacid_dh_1"/>
    <property type="match status" value="1"/>
</dbReference>
<dbReference type="EMBL" id="BLKM01007458">
    <property type="protein sequence ID" value="GFG30711.1"/>
    <property type="molecule type" value="Genomic_DNA"/>
</dbReference>
<reference evidence="5" key="1">
    <citation type="submission" date="2020-01" db="EMBL/GenBank/DDBJ databases">
        <title>Draft genome sequence of the Termite Coptotermes fromosanus.</title>
        <authorList>
            <person name="Itakura S."/>
            <person name="Yosikawa Y."/>
            <person name="Umezawa K."/>
        </authorList>
    </citation>
    <scope>NUCLEOTIDE SEQUENCE [LARGE SCALE GENOMIC DNA]</scope>
</reference>
<dbReference type="Pfam" id="PF02826">
    <property type="entry name" value="2-Hacid_dh_C"/>
    <property type="match status" value="1"/>
</dbReference>
<sequence>MATTASKMSSYVAVYSTIVNITKCLKTVLPNIQFQEVSPGSGDEDNLLTKAEIIVADNDLLGMHLYNLPAAKWVQGTWAGVETVLQHYDVSKPKPTFTITRFSNYFLGCMMGEYVIASIVNHERNLMPVYENQQCSLWNRDGKISNHRSISDLTIGILGAGTIGTDIAKLLKTLRARVWGLVHTVPKDEKRSPYVDEYRLNSDLPDLLQNCDYVINVLPSTVDTAGVLNGDMLKHCAKRQAVFMNIGRGTVIKEEDLVAALNKGWLSAAILDVFETEPLPPSSSLWTMPQVKITPHVSGCSRPQDVAMFFKENLVRFQSSQPLECVLDLDKGY</sequence>
<dbReference type="SUPFAM" id="SSF51735">
    <property type="entry name" value="NAD(P)-binding Rossmann-fold domains"/>
    <property type="match status" value="1"/>
</dbReference>
<dbReference type="Proteomes" id="UP000502823">
    <property type="component" value="Unassembled WGS sequence"/>
</dbReference>
<name>A0A6L2PDZ9_COPFO</name>
<comment type="caution">
    <text evidence="4">The sequence shown here is derived from an EMBL/GenBank/DDBJ whole genome shotgun (WGS) entry which is preliminary data.</text>
</comment>
<dbReference type="PANTHER" id="PTHR43333">
    <property type="entry name" value="2-HACID_DH_C DOMAIN-CONTAINING PROTEIN"/>
    <property type="match status" value="1"/>
</dbReference>
<dbReference type="PANTHER" id="PTHR43333:SF1">
    <property type="entry name" value="D-ISOMER SPECIFIC 2-HYDROXYACID DEHYDROGENASE NAD-BINDING DOMAIN-CONTAINING PROTEIN"/>
    <property type="match status" value="1"/>
</dbReference>
<dbReference type="InterPro" id="IPR036291">
    <property type="entry name" value="NAD(P)-bd_dom_sf"/>
</dbReference>
<proteinExistence type="predicted"/>
<feature type="domain" description="D-isomer specific 2-hydroxyacid dehydrogenase NAD-binding" evidence="3">
    <location>
        <begin position="117"/>
        <end position="298"/>
    </location>
</feature>
<gene>
    <name evidence="4" type="ORF">Cfor_07481</name>
</gene>
<dbReference type="OrthoDB" id="298012at2759"/>
<evidence type="ECO:0000256" key="1">
    <source>
        <dbReference type="ARBA" id="ARBA00023002"/>
    </source>
</evidence>
<evidence type="ECO:0000256" key="2">
    <source>
        <dbReference type="ARBA" id="ARBA00023027"/>
    </source>
</evidence>
<evidence type="ECO:0000259" key="3">
    <source>
        <dbReference type="Pfam" id="PF02826"/>
    </source>
</evidence>
<dbReference type="AlphaFoldDB" id="A0A6L2PDZ9"/>